<dbReference type="InterPro" id="IPR011990">
    <property type="entry name" value="TPR-like_helical_dom_sf"/>
</dbReference>
<keyword evidence="2" id="KW-0472">Membrane</keyword>
<dbReference type="Gene3D" id="1.25.40.10">
    <property type="entry name" value="Tetratricopeptide repeat domain"/>
    <property type="match status" value="1"/>
</dbReference>
<dbReference type="PANTHER" id="PTHR43156:SF2">
    <property type="entry name" value="STAGE II SPORULATION PROTEIN E"/>
    <property type="match status" value="1"/>
</dbReference>
<feature type="transmembrane region" description="Helical" evidence="2">
    <location>
        <begin position="364"/>
        <end position="384"/>
    </location>
</feature>
<evidence type="ECO:0000256" key="2">
    <source>
        <dbReference type="SAM" id="Phobius"/>
    </source>
</evidence>
<feature type="domain" description="PPM-type phosphatase" evidence="3">
    <location>
        <begin position="424"/>
        <end position="641"/>
    </location>
</feature>
<dbReference type="PANTHER" id="PTHR43156">
    <property type="entry name" value="STAGE II SPORULATION PROTEIN E-RELATED"/>
    <property type="match status" value="1"/>
</dbReference>
<name>A0A1M6XMY8_XYLRU</name>
<keyword evidence="2" id="KW-1133">Transmembrane helix</keyword>
<evidence type="ECO:0000256" key="1">
    <source>
        <dbReference type="ARBA" id="ARBA00022801"/>
    </source>
</evidence>
<proteinExistence type="predicted"/>
<dbReference type="InterPro" id="IPR052016">
    <property type="entry name" value="Bact_Sigma-Reg"/>
</dbReference>
<evidence type="ECO:0000259" key="3">
    <source>
        <dbReference type="SMART" id="SM00331"/>
    </source>
</evidence>
<dbReference type="SUPFAM" id="SSF48452">
    <property type="entry name" value="TPR-like"/>
    <property type="match status" value="1"/>
</dbReference>
<dbReference type="PROSITE" id="PS51257">
    <property type="entry name" value="PROKAR_LIPOPROTEIN"/>
    <property type="match status" value="1"/>
</dbReference>
<protein>
    <submittedName>
        <fullName evidence="4">Serine phosphatase RsbU, regulator of sigma subunit</fullName>
    </submittedName>
</protein>
<keyword evidence="1" id="KW-0378">Hydrolase</keyword>
<accession>A0A1M6XMY8</accession>
<dbReference type="SMART" id="SM00331">
    <property type="entry name" value="PP2C_SIG"/>
    <property type="match status" value="1"/>
</dbReference>
<dbReference type="AlphaFoldDB" id="A0A1M6XMY8"/>
<keyword evidence="2" id="KW-0812">Transmembrane</keyword>
<sequence>MNKSHYLLTFILIAFVCACNQPHGNNRQETAISSQKKDINWSDSARKRYAKVAYYYNNNIHDSLVMAVPGELEFCKEHELWTDYYDAWMLLGEEYNFSGEHRKAIAVAQDIHNDAAKRGNNYGLTAAEFIKALVYNSQLNHEESARSFERALSSFPDDADPFLKNTIYVYYSNELKDINNPEKMHQMLDEWKNYIDKCQRDSTIPSRQFDNWLYYYHHSCYYYYLKQKDLDKAEQHVDSVVKYLDKTGWSQITRNEILSYRVQLAIERKKFTDALAFSNQQLPGAKELDINAYSEILKQRSEIMSNLGQWKEAYGYLDQHYEIVDSLTQAETRQQLNELNKRFEIDELKMQAERERIQNERQRMYLLAIIGIIVMIAVVTFIFVRQRTARRLATLKAEQDRIESELSIARDIQMSMVPSTFPQRDGLDMYASMTPAREVGGDLYSYVMHDDLLYFCLGDVSGKGVPSSLFMAQAIRLFQTMANQNLQPADICTEMNEALSGKDNQSGMFITMFVGLLNLRDGHLAFCNAGHNPPVIGGTPSHGDFLEMESNAPLGLWTDLQYIGEEVDTIKGRPLFIYTDGLTEAEDFEQHQFGEERLLRILRNTHFESSQQVIEILAAEVENHRYGAEPNDDLTMMCIRVSSV</sequence>
<dbReference type="RefSeq" id="WP_254795174.1">
    <property type="nucleotide sequence ID" value="NZ_FRBD01000021.1"/>
</dbReference>
<dbReference type="Gene3D" id="3.60.40.10">
    <property type="entry name" value="PPM-type phosphatase domain"/>
    <property type="match status" value="1"/>
</dbReference>
<gene>
    <name evidence="4" type="ORF">SAMN05216463_12132</name>
</gene>
<reference evidence="4 5" key="1">
    <citation type="submission" date="2016-11" db="EMBL/GenBank/DDBJ databases">
        <authorList>
            <person name="Jaros S."/>
            <person name="Januszkiewicz K."/>
            <person name="Wedrychowicz H."/>
        </authorList>
    </citation>
    <scope>NUCLEOTIDE SEQUENCE [LARGE SCALE GENOMIC DNA]</scope>
    <source>
        <strain evidence="4 5">KHT3</strain>
    </source>
</reference>
<evidence type="ECO:0000313" key="5">
    <source>
        <dbReference type="Proteomes" id="UP000184130"/>
    </source>
</evidence>
<dbReference type="InterPro" id="IPR036457">
    <property type="entry name" value="PPM-type-like_dom_sf"/>
</dbReference>
<evidence type="ECO:0000313" key="4">
    <source>
        <dbReference type="EMBL" id="SHL07334.1"/>
    </source>
</evidence>
<dbReference type="GO" id="GO:0016791">
    <property type="term" value="F:phosphatase activity"/>
    <property type="evidence" value="ECO:0007669"/>
    <property type="project" value="TreeGrafter"/>
</dbReference>
<dbReference type="InterPro" id="IPR001932">
    <property type="entry name" value="PPM-type_phosphatase-like_dom"/>
</dbReference>
<dbReference type="Proteomes" id="UP000184130">
    <property type="component" value="Unassembled WGS sequence"/>
</dbReference>
<dbReference type="EMBL" id="FRBD01000021">
    <property type="protein sequence ID" value="SHL07334.1"/>
    <property type="molecule type" value="Genomic_DNA"/>
</dbReference>
<dbReference type="Pfam" id="PF07228">
    <property type="entry name" value="SpoIIE"/>
    <property type="match status" value="1"/>
</dbReference>
<organism evidence="4 5">
    <name type="scientific">Xylanibacter ruminicola</name>
    <name type="common">Prevotella ruminicola</name>
    <dbReference type="NCBI Taxonomy" id="839"/>
    <lineage>
        <taxon>Bacteria</taxon>
        <taxon>Pseudomonadati</taxon>
        <taxon>Bacteroidota</taxon>
        <taxon>Bacteroidia</taxon>
        <taxon>Bacteroidales</taxon>
        <taxon>Prevotellaceae</taxon>
        <taxon>Xylanibacter</taxon>
    </lineage>
</organism>